<dbReference type="Proteomes" id="UP001165064">
    <property type="component" value="Unassembled WGS sequence"/>
</dbReference>
<protein>
    <submittedName>
        <fullName evidence="1">Unnamed protein product</fullName>
    </submittedName>
</protein>
<evidence type="ECO:0000313" key="2">
    <source>
        <dbReference type="Proteomes" id="UP001165064"/>
    </source>
</evidence>
<sequence length="101" mass="11779">MILISRGLKLVSLEFRVAVQVVLFNNLKTIYVENDPTVWEGGSADWRMGMQSAVAWTRERKQKYDQSIKLVIRLSHWDILSNAKLNQIFKKADNFESCINY</sequence>
<evidence type="ECO:0000313" key="1">
    <source>
        <dbReference type="EMBL" id="GME97869.1"/>
    </source>
</evidence>
<reference evidence="1" key="1">
    <citation type="submission" date="2023-04" db="EMBL/GenBank/DDBJ databases">
        <title>Ambrosiozyma monospora NBRC 10751.</title>
        <authorList>
            <person name="Ichikawa N."/>
            <person name="Sato H."/>
            <person name="Tonouchi N."/>
        </authorList>
    </citation>
    <scope>NUCLEOTIDE SEQUENCE</scope>
    <source>
        <strain evidence="1">NBRC 10751</strain>
    </source>
</reference>
<gene>
    <name evidence="1" type="ORF">Amon02_001034800</name>
</gene>
<name>A0ACB5TZ96_AMBMO</name>
<dbReference type="EMBL" id="BSXS01010275">
    <property type="protein sequence ID" value="GME97869.1"/>
    <property type="molecule type" value="Genomic_DNA"/>
</dbReference>
<proteinExistence type="predicted"/>
<accession>A0ACB5TZ96</accession>
<organism evidence="1 2">
    <name type="scientific">Ambrosiozyma monospora</name>
    <name type="common">Yeast</name>
    <name type="synonym">Endomycopsis monosporus</name>
    <dbReference type="NCBI Taxonomy" id="43982"/>
    <lineage>
        <taxon>Eukaryota</taxon>
        <taxon>Fungi</taxon>
        <taxon>Dikarya</taxon>
        <taxon>Ascomycota</taxon>
        <taxon>Saccharomycotina</taxon>
        <taxon>Pichiomycetes</taxon>
        <taxon>Pichiales</taxon>
        <taxon>Pichiaceae</taxon>
        <taxon>Ambrosiozyma</taxon>
    </lineage>
</organism>
<keyword evidence="2" id="KW-1185">Reference proteome</keyword>
<comment type="caution">
    <text evidence="1">The sequence shown here is derived from an EMBL/GenBank/DDBJ whole genome shotgun (WGS) entry which is preliminary data.</text>
</comment>